<dbReference type="InterPro" id="IPR007003">
    <property type="entry name" value="DUF655"/>
</dbReference>
<dbReference type="KEGG" id="psyt:DSAG12_00890"/>
<gene>
    <name evidence="2" type="ORF">DSAG12_00890</name>
</gene>
<accession>A0A5B9D867</accession>
<dbReference type="InterPro" id="IPR012340">
    <property type="entry name" value="NA-bd_OB-fold"/>
</dbReference>
<dbReference type="AlphaFoldDB" id="A0A5B9D867"/>
<dbReference type="PANTHER" id="PTHR40734">
    <property type="entry name" value="TRNA-SPECIFIC ADENOSINE DEAMINASE-RELATED"/>
    <property type="match status" value="1"/>
</dbReference>
<dbReference type="SUPFAM" id="SSF160975">
    <property type="entry name" value="AF1531-like"/>
    <property type="match status" value="1"/>
</dbReference>
<dbReference type="Gene3D" id="2.40.50.140">
    <property type="entry name" value="Nucleic acid-binding proteins"/>
    <property type="match status" value="1"/>
</dbReference>
<feature type="compositionally biased region" description="Low complexity" evidence="1">
    <location>
        <begin position="20"/>
        <end position="34"/>
    </location>
</feature>
<evidence type="ECO:0000256" key="1">
    <source>
        <dbReference type="SAM" id="MobiDB-lite"/>
    </source>
</evidence>
<reference evidence="2 3" key="1">
    <citation type="journal article" date="2020" name="Nature">
        <title>Isolation of an archaeon at the prokaryote-eukaryote interface.</title>
        <authorList>
            <person name="Imachi H."/>
            <person name="Nobu M.K."/>
            <person name="Nakahara N."/>
            <person name="Morono Y."/>
            <person name="Ogawara M."/>
            <person name="Takaki Y."/>
            <person name="Takano Y."/>
            <person name="Uematsu K."/>
            <person name="Ikuta T."/>
            <person name="Ito M."/>
            <person name="Matsui Y."/>
            <person name="Miyazaki M."/>
            <person name="Murata K."/>
            <person name="Saito Y."/>
            <person name="Sakai S."/>
            <person name="Song C."/>
            <person name="Tasumi E."/>
            <person name="Yamanaka Y."/>
            <person name="Yamaguchi T."/>
            <person name="Kamagata Y."/>
            <person name="Tamaki H."/>
            <person name="Takai K."/>
        </authorList>
    </citation>
    <scope>NUCLEOTIDE SEQUENCE [LARGE SCALE GENOMIC DNA]</scope>
    <source>
        <strain evidence="2 3">MK-D1</strain>
    </source>
</reference>
<reference evidence="2 3" key="2">
    <citation type="journal article" date="2024" name="Int. J. Syst. Evol. Microbiol.">
        <title>Promethearchaeum syntrophicum gen. nov., sp. nov., an anaerobic, obligately syntrophic archaeon, the first isolate of the lineage 'Asgard' archaea, and proposal of the new archaeal phylum Promethearchaeota phyl. nov. and kingdom Promethearchaeati regn. nov.</title>
        <authorList>
            <person name="Imachi H."/>
            <person name="Nobu M.K."/>
            <person name="Kato S."/>
            <person name="Takaki Y."/>
            <person name="Miyazaki M."/>
            <person name="Miyata M."/>
            <person name="Ogawara M."/>
            <person name="Saito Y."/>
            <person name="Sakai S."/>
            <person name="Tahara Y.O."/>
            <person name="Takano Y."/>
            <person name="Tasumi E."/>
            <person name="Uematsu K."/>
            <person name="Yoshimura T."/>
            <person name="Itoh T."/>
            <person name="Ohkuma M."/>
            <person name="Takai K."/>
        </authorList>
    </citation>
    <scope>NUCLEOTIDE SEQUENCE [LARGE SCALE GENOMIC DNA]</scope>
    <source>
        <strain evidence="2 3">MK-D1</strain>
    </source>
</reference>
<dbReference type="Pfam" id="PF04919">
    <property type="entry name" value="DUF655"/>
    <property type="match status" value="1"/>
</dbReference>
<evidence type="ECO:0000313" key="2">
    <source>
        <dbReference type="EMBL" id="QEE15067.1"/>
    </source>
</evidence>
<dbReference type="Proteomes" id="UP000321408">
    <property type="component" value="Chromosome"/>
</dbReference>
<evidence type="ECO:0000313" key="3">
    <source>
        <dbReference type="Proteomes" id="UP000321408"/>
    </source>
</evidence>
<dbReference type="RefSeq" id="WP_147661991.1">
    <property type="nucleotide sequence ID" value="NZ_CP042905.2"/>
</dbReference>
<sequence>MSDRRNQRYDGNNRRRDNRSQGNYRGRSSRSGYKSNRDRTKFQSTLRLHPGTEIYILDILQHGGIDKADHQWNPIAQILEGSKFQLYEIRLNKSKITERRLQEKIVVTENQDIYERIQRKITFLELTPTSSSTLDVVVAQYVNENEPRFIEFINNSGPITIKRHSLEVLPGIGKKLMWEIINNREKPPFKSFEDLHSRVPGFKPVETFRKRIIEEIMGDDLKHYLFVKRSRKRG</sequence>
<proteinExistence type="predicted"/>
<feature type="compositionally biased region" description="Basic and acidic residues" evidence="1">
    <location>
        <begin position="1"/>
        <end position="19"/>
    </location>
</feature>
<name>A0A5B9D867_9ARCH</name>
<keyword evidence="3" id="KW-1185">Reference proteome</keyword>
<dbReference type="GeneID" id="41328888"/>
<protein>
    <submittedName>
        <fullName evidence="2">DUF655 domain-containing protein</fullName>
    </submittedName>
</protein>
<feature type="region of interest" description="Disordered" evidence="1">
    <location>
        <begin position="1"/>
        <end position="44"/>
    </location>
</feature>
<organism evidence="2 3">
    <name type="scientific">Promethearchaeum syntrophicum</name>
    <dbReference type="NCBI Taxonomy" id="2594042"/>
    <lineage>
        <taxon>Archaea</taxon>
        <taxon>Promethearchaeati</taxon>
        <taxon>Promethearchaeota</taxon>
        <taxon>Promethearchaeia</taxon>
        <taxon>Promethearchaeales</taxon>
        <taxon>Promethearchaeaceae</taxon>
        <taxon>Promethearchaeum</taxon>
    </lineage>
</organism>
<dbReference type="EMBL" id="CP042905">
    <property type="protein sequence ID" value="QEE15067.1"/>
    <property type="molecule type" value="Genomic_DNA"/>
</dbReference>
<dbReference type="OrthoDB" id="7902at2157"/>
<dbReference type="Gene3D" id="1.10.150.280">
    <property type="entry name" value="AF1531-like domain"/>
    <property type="match status" value="1"/>
</dbReference>
<dbReference type="PANTHER" id="PTHR40734:SF1">
    <property type="entry name" value="DNA-BINDING PROTEIN"/>
    <property type="match status" value="1"/>
</dbReference>